<reference evidence="1" key="1">
    <citation type="submission" date="2014-11" db="EMBL/GenBank/DDBJ databases">
        <authorList>
            <person name="Amaro Gonzalez C."/>
        </authorList>
    </citation>
    <scope>NUCLEOTIDE SEQUENCE</scope>
</reference>
<dbReference type="AlphaFoldDB" id="A0A0E9X736"/>
<organism evidence="1">
    <name type="scientific">Anguilla anguilla</name>
    <name type="common">European freshwater eel</name>
    <name type="synonym">Muraena anguilla</name>
    <dbReference type="NCBI Taxonomy" id="7936"/>
    <lineage>
        <taxon>Eukaryota</taxon>
        <taxon>Metazoa</taxon>
        <taxon>Chordata</taxon>
        <taxon>Craniata</taxon>
        <taxon>Vertebrata</taxon>
        <taxon>Euteleostomi</taxon>
        <taxon>Actinopterygii</taxon>
        <taxon>Neopterygii</taxon>
        <taxon>Teleostei</taxon>
        <taxon>Anguilliformes</taxon>
        <taxon>Anguillidae</taxon>
        <taxon>Anguilla</taxon>
    </lineage>
</organism>
<dbReference type="EMBL" id="GBXM01010020">
    <property type="protein sequence ID" value="JAH98557.1"/>
    <property type="molecule type" value="Transcribed_RNA"/>
</dbReference>
<sequence length="47" mass="5121">MCTEGRGGALTLALSAYYVYAPPVRRVINDPPSVDPCDEDSSFNFKP</sequence>
<proteinExistence type="predicted"/>
<protein>
    <submittedName>
        <fullName evidence="1">Uncharacterized protein</fullName>
    </submittedName>
</protein>
<evidence type="ECO:0000313" key="1">
    <source>
        <dbReference type="EMBL" id="JAH98557.1"/>
    </source>
</evidence>
<name>A0A0E9X736_ANGAN</name>
<reference evidence="1" key="2">
    <citation type="journal article" date="2015" name="Fish Shellfish Immunol.">
        <title>Early steps in the European eel (Anguilla anguilla)-Vibrio vulnificus interaction in the gills: Role of the RtxA13 toxin.</title>
        <authorList>
            <person name="Callol A."/>
            <person name="Pajuelo D."/>
            <person name="Ebbesson L."/>
            <person name="Teles M."/>
            <person name="MacKenzie S."/>
            <person name="Amaro C."/>
        </authorList>
    </citation>
    <scope>NUCLEOTIDE SEQUENCE</scope>
</reference>
<accession>A0A0E9X736</accession>